<protein>
    <submittedName>
        <fullName evidence="1">Uncharacterized protein</fullName>
    </submittedName>
</protein>
<comment type="caution">
    <text evidence="1">The sequence shown here is derived from an EMBL/GenBank/DDBJ whole genome shotgun (WGS) entry which is preliminary data.</text>
</comment>
<sequence>MQQPLYIRRILIVFVFFMTLWSCRDAPLTFPPPGTGGTPTPPPPVVVPPAIPVSSSTVGPFTYTIPDQPAPWLSYNSNQIYGHEIGATTVQESATLRLEVRRDYGGSIQIFDKTTNQYLINYFDKGRETGLASYAGPRSYADDSPRWKGIGYNPLIAGDDGGNPSPVLFHGLVNGYIYTKTQCLSWAHQNARLLPFFYEQWVRLDDNKIYVKVRLTHQRADKTFYSFEEQEWPFMMINGARSVRFYNGSAPFTNAPTNVSNGIEQAQGGSIITQQSTSFYVTEPWQAVEIGTNRLVGLYSPEFYRVNYNVAAIPAGDNWEGGNTMTYAGGRVFDPLDSDNTWYKEYAFVIGSESQIREYVYAQPRASKPDFWFNKAHGRNQWYVFDGGHDQKEPFQVDNWTVTYDGHIDNGPLNARGTKLVSPAGSWRTSEIDTIYVRMGYKGPEKQFNLEWLLNGQAPDGTDPNYPNQNAARFPKGGRPYGQQIVPFSVLNDGQIHTYRVPVATHNLWKDIVQQFEITHTAGTAVIAPGEQVELVYFGATNPDK</sequence>
<evidence type="ECO:0000313" key="2">
    <source>
        <dbReference type="Proteomes" id="UP000477386"/>
    </source>
</evidence>
<evidence type="ECO:0000313" key="1">
    <source>
        <dbReference type="EMBL" id="NEU66639.1"/>
    </source>
</evidence>
<reference evidence="1 2" key="1">
    <citation type="submission" date="2020-02" db="EMBL/GenBank/DDBJ databases">
        <title>Draft genome sequence of two Spirosoma agri KCTC 52727 and Spirosoma terrae KCTC 52035.</title>
        <authorList>
            <person name="Rojas J."/>
            <person name="Ambika Manirajan B."/>
            <person name="Ratering S."/>
            <person name="Suarez C."/>
            <person name="Schnell S."/>
        </authorList>
    </citation>
    <scope>NUCLEOTIDE SEQUENCE [LARGE SCALE GENOMIC DNA]</scope>
    <source>
        <strain evidence="1 2">KCTC 52727</strain>
    </source>
</reference>
<dbReference type="AlphaFoldDB" id="A0A6M0IEE8"/>
<keyword evidence="2" id="KW-1185">Reference proteome</keyword>
<accession>A0A6M0IEE8</accession>
<dbReference type="Proteomes" id="UP000477386">
    <property type="component" value="Unassembled WGS sequence"/>
</dbReference>
<organism evidence="1 2">
    <name type="scientific">Spirosoma agri</name>
    <dbReference type="NCBI Taxonomy" id="1987381"/>
    <lineage>
        <taxon>Bacteria</taxon>
        <taxon>Pseudomonadati</taxon>
        <taxon>Bacteroidota</taxon>
        <taxon>Cytophagia</taxon>
        <taxon>Cytophagales</taxon>
        <taxon>Cytophagaceae</taxon>
        <taxon>Spirosoma</taxon>
    </lineage>
</organism>
<dbReference type="EMBL" id="JAAGNZ010000001">
    <property type="protein sequence ID" value="NEU66639.1"/>
    <property type="molecule type" value="Genomic_DNA"/>
</dbReference>
<dbReference type="RefSeq" id="WP_164035887.1">
    <property type="nucleotide sequence ID" value="NZ_JAAGNZ010000001.1"/>
</dbReference>
<name>A0A6M0IEE8_9BACT</name>
<proteinExistence type="predicted"/>
<gene>
    <name evidence="1" type="ORF">GK091_07085</name>
</gene>